<gene>
    <name evidence="4" type="ORF">C1N32_06445</name>
</gene>
<sequence>MYKYQRLLILSANLPVLLAINIVIAFTLVMTDMYGTVIGQEKLFWLILLISVTAFRYFVHSYFSNDNKHKLDLHFVGVVIAGLTWAFYPSLFHQNMSTKETMLSLIIFCGMSGGSVTLLSCDLRSAIAYVSLTIFPYSVVLIMSGDPSLESLGLMGLLYGVALCITAVKSSRIIFSLIDSQAKVEAIASDLEIDSHNKDQKISMLEQRDMLTGLLNRKSFISAITLIKAKNNQHRSLNGFVHIDIEKLHNVNQNYGHQYGDHIITKVGEVLKNIDKFYDTCSARYGNDEFTVHIKVNTEEEILKFIATIKKQLSVYFQLDNIRVKPDYYFGYYIGDDSISINQAMRNAYLAVTQGKKSNTRVCCYDTKIQEDQQRNQYLRYHLKAAIGAENFFMNFQPIVRCSNQEVHSFEALVRWELENKNISPAEFISVAEEHGLIIELGQLILKMSIEALADMNKTHPSISISINVSVIQLEDDDFINYLQFIMNKYSVNPANVHLEITETAMISNITKLTNRIIQAKEAGVMISVDDFGTGFSSIAVLRNLQIDYIKIDKSYIDNICSCDKDKSIVSAVTKMAHTIGTNVIAEGIETDEQLALIGQSGINFYQGYLFSKPVSFKEAVHILEQEKQRKINK</sequence>
<dbReference type="InterPro" id="IPR043128">
    <property type="entry name" value="Rev_trsase/Diguanyl_cyclase"/>
</dbReference>
<dbReference type="SUPFAM" id="SSF55073">
    <property type="entry name" value="Nucleotide cyclase"/>
    <property type="match status" value="1"/>
</dbReference>
<dbReference type="Pfam" id="PF00990">
    <property type="entry name" value="GGDEF"/>
    <property type="match status" value="1"/>
</dbReference>
<dbReference type="PROSITE" id="PS50887">
    <property type="entry name" value="GGDEF"/>
    <property type="match status" value="1"/>
</dbReference>
<evidence type="ECO:0000313" key="5">
    <source>
        <dbReference type="Proteomes" id="UP000236449"/>
    </source>
</evidence>
<dbReference type="AlphaFoldDB" id="A0A2J8I5D2"/>
<dbReference type="InterPro" id="IPR050706">
    <property type="entry name" value="Cyclic-di-GMP_PDE-like"/>
</dbReference>
<dbReference type="NCBIfam" id="TIGR00254">
    <property type="entry name" value="GGDEF"/>
    <property type="match status" value="1"/>
</dbReference>
<dbReference type="PROSITE" id="PS50883">
    <property type="entry name" value="EAL"/>
    <property type="match status" value="1"/>
</dbReference>
<name>A0A2J8I5D2_VIBDI</name>
<feature type="transmembrane region" description="Helical" evidence="1">
    <location>
        <begin position="43"/>
        <end position="59"/>
    </location>
</feature>
<feature type="transmembrane region" description="Helical" evidence="1">
    <location>
        <begin position="126"/>
        <end position="145"/>
    </location>
</feature>
<dbReference type="SMART" id="SM00052">
    <property type="entry name" value="EAL"/>
    <property type="match status" value="1"/>
</dbReference>
<dbReference type="InterPro" id="IPR000160">
    <property type="entry name" value="GGDEF_dom"/>
</dbReference>
<feature type="transmembrane region" description="Helical" evidence="1">
    <location>
        <begin position="71"/>
        <end position="89"/>
    </location>
</feature>
<comment type="caution">
    <text evidence="4">The sequence shown here is derived from an EMBL/GenBank/DDBJ whole genome shotgun (WGS) entry which is preliminary data.</text>
</comment>
<protein>
    <submittedName>
        <fullName evidence="4">Phosphodiesterase</fullName>
    </submittedName>
</protein>
<dbReference type="EMBL" id="POSK01000003">
    <property type="protein sequence ID" value="PNI05733.1"/>
    <property type="molecule type" value="Genomic_DNA"/>
</dbReference>
<dbReference type="InterPro" id="IPR001633">
    <property type="entry name" value="EAL_dom"/>
</dbReference>
<feature type="transmembrane region" description="Helical" evidence="1">
    <location>
        <begin position="101"/>
        <end position="119"/>
    </location>
</feature>
<dbReference type="Gene3D" id="3.20.20.450">
    <property type="entry name" value="EAL domain"/>
    <property type="match status" value="1"/>
</dbReference>
<keyword evidence="1" id="KW-0812">Transmembrane</keyword>
<dbReference type="InterPro" id="IPR035919">
    <property type="entry name" value="EAL_sf"/>
</dbReference>
<feature type="domain" description="EAL" evidence="2">
    <location>
        <begin position="376"/>
        <end position="628"/>
    </location>
</feature>
<dbReference type="SMART" id="SM00267">
    <property type="entry name" value="GGDEF"/>
    <property type="match status" value="1"/>
</dbReference>
<evidence type="ECO:0000259" key="3">
    <source>
        <dbReference type="PROSITE" id="PS50887"/>
    </source>
</evidence>
<organism evidence="4 5">
    <name type="scientific">Vibrio diazotrophicus</name>
    <dbReference type="NCBI Taxonomy" id="685"/>
    <lineage>
        <taxon>Bacteria</taxon>
        <taxon>Pseudomonadati</taxon>
        <taxon>Pseudomonadota</taxon>
        <taxon>Gammaproteobacteria</taxon>
        <taxon>Vibrionales</taxon>
        <taxon>Vibrionaceae</taxon>
        <taxon>Vibrio</taxon>
    </lineage>
</organism>
<proteinExistence type="predicted"/>
<keyword evidence="1" id="KW-1133">Transmembrane helix</keyword>
<dbReference type="PANTHER" id="PTHR33121">
    <property type="entry name" value="CYCLIC DI-GMP PHOSPHODIESTERASE PDEF"/>
    <property type="match status" value="1"/>
</dbReference>
<dbReference type="GO" id="GO:0071111">
    <property type="term" value="F:cyclic-guanylate-specific phosphodiesterase activity"/>
    <property type="evidence" value="ECO:0007669"/>
    <property type="project" value="InterPro"/>
</dbReference>
<dbReference type="SUPFAM" id="SSF141868">
    <property type="entry name" value="EAL domain-like"/>
    <property type="match status" value="1"/>
</dbReference>
<keyword evidence="1" id="KW-0472">Membrane</keyword>
<dbReference type="OrthoDB" id="9814202at2"/>
<dbReference type="Proteomes" id="UP000236449">
    <property type="component" value="Unassembled WGS sequence"/>
</dbReference>
<evidence type="ECO:0000313" key="4">
    <source>
        <dbReference type="EMBL" id="PNI05733.1"/>
    </source>
</evidence>
<dbReference type="InterPro" id="IPR029787">
    <property type="entry name" value="Nucleotide_cyclase"/>
</dbReference>
<dbReference type="Pfam" id="PF00563">
    <property type="entry name" value="EAL"/>
    <property type="match status" value="1"/>
</dbReference>
<accession>A0A2J8I5D2</accession>
<feature type="transmembrane region" description="Helical" evidence="1">
    <location>
        <begin position="7"/>
        <end position="31"/>
    </location>
</feature>
<dbReference type="CDD" id="cd01949">
    <property type="entry name" value="GGDEF"/>
    <property type="match status" value="1"/>
</dbReference>
<dbReference type="PANTHER" id="PTHR33121:SF79">
    <property type="entry name" value="CYCLIC DI-GMP PHOSPHODIESTERASE PDED-RELATED"/>
    <property type="match status" value="1"/>
</dbReference>
<evidence type="ECO:0000256" key="1">
    <source>
        <dbReference type="SAM" id="Phobius"/>
    </source>
</evidence>
<dbReference type="RefSeq" id="WP_102965771.1">
    <property type="nucleotide sequence ID" value="NZ_POSK01000003.1"/>
</dbReference>
<feature type="domain" description="GGDEF" evidence="3">
    <location>
        <begin position="236"/>
        <end position="367"/>
    </location>
</feature>
<reference evidence="4 5" key="1">
    <citation type="submission" date="2018-01" db="EMBL/GenBank/DDBJ databases">
        <title>Draft genome sequences of six Vibrio diazotrophicus strains isolated from deep-sea sediments of the Baltic Sea.</title>
        <authorList>
            <person name="Castillo D."/>
            <person name="Vandieken V."/>
            <person name="Chiang O."/>
            <person name="Middelboe M."/>
        </authorList>
    </citation>
    <scope>NUCLEOTIDE SEQUENCE [LARGE SCALE GENOMIC DNA]</scope>
    <source>
        <strain evidence="4 5">60.27F</strain>
    </source>
</reference>
<dbReference type="Gene3D" id="3.30.70.270">
    <property type="match status" value="1"/>
</dbReference>
<evidence type="ECO:0000259" key="2">
    <source>
        <dbReference type="PROSITE" id="PS50883"/>
    </source>
</evidence>
<dbReference type="CDD" id="cd01948">
    <property type="entry name" value="EAL"/>
    <property type="match status" value="1"/>
</dbReference>